<dbReference type="RefSeq" id="WP_132371382.1">
    <property type="nucleotide sequence ID" value="NZ_SMAN01000005.1"/>
</dbReference>
<organism evidence="1 2">
    <name type="scientific">Melghiribacillus thermohalophilus</name>
    <dbReference type="NCBI Taxonomy" id="1324956"/>
    <lineage>
        <taxon>Bacteria</taxon>
        <taxon>Bacillati</taxon>
        <taxon>Bacillota</taxon>
        <taxon>Bacilli</taxon>
        <taxon>Bacillales</taxon>
        <taxon>Bacillaceae</taxon>
        <taxon>Melghiribacillus</taxon>
    </lineage>
</organism>
<sequence length="79" mass="9477">MLRKKQIKKKHLDQDLLDHIRHLKEEMDQLEGILRNSVDPSEKGLYDLAVKRAKYYYMLKEARHRHIHHSSSCSISLRP</sequence>
<proteinExistence type="predicted"/>
<dbReference type="Proteomes" id="UP000294650">
    <property type="component" value="Unassembled WGS sequence"/>
</dbReference>
<gene>
    <name evidence="1" type="ORF">EDD68_105119</name>
</gene>
<dbReference type="EMBL" id="SMAN01000005">
    <property type="protein sequence ID" value="TCT24661.1"/>
    <property type="molecule type" value="Genomic_DNA"/>
</dbReference>
<name>A0A4R3N853_9BACI</name>
<protein>
    <submittedName>
        <fullName evidence="1">Uncharacterized protein DUF2508</fullName>
    </submittedName>
</protein>
<dbReference type="Pfam" id="PF10704">
    <property type="entry name" value="DUF2508"/>
    <property type="match status" value="1"/>
</dbReference>
<dbReference type="AlphaFoldDB" id="A0A4R3N853"/>
<comment type="caution">
    <text evidence="1">The sequence shown here is derived from an EMBL/GenBank/DDBJ whole genome shotgun (WGS) entry which is preliminary data.</text>
</comment>
<evidence type="ECO:0000313" key="2">
    <source>
        <dbReference type="Proteomes" id="UP000294650"/>
    </source>
</evidence>
<dbReference type="OrthoDB" id="2166610at2"/>
<accession>A0A4R3N853</accession>
<evidence type="ECO:0000313" key="1">
    <source>
        <dbReference type="EMBL" id="TCT24661.1"/>
    </source>
</evidence>
<keyword evidence="2" id="KW-1185">Reference proteome</keyword>
<dbReference type="InterPro" id="IPR019644">
    <property type="entry name" value="DUF2508"/>
</dbReference>
<reference evidence="1 2" key="1">
    <citation type="submission" date="2019-03" db="EMBL/GenBank/DDBJ databases">
        <title>Genomic Encyclopedia of Type Strains, Phase IV (KMG-IV): sequencing the most valuable type-strain genomes for metagenomic binning, comparative biology and taxonomic classification.</title>
        <authorList>
            <person name="Goeker M."/>
        </authorList>
    </citation>
    <scope>NUCLEOTIDE SEQUENCE [LARGE SCALE GENOMIC DNA]</scope>
    <source>
        <strain evidence="1 2">DSM 25894</strain>
    </source>
</reference>